<protein>
    <submittedName>
        <fullName evidence="1">Uncharacterized protein</fullName>
    </submittedName>
</protein>
<dbReference type="EMBL" id="AP018131">
    <property type="protein sequence ID" value="BBA48275.1"/>
    <property type="molecule type" value="Genomic_DNA"/>
</dbReference>
<proteinExistence type="predicted"/>
<name>A0A286TEB2_BIFBI</name>
<accession>A0A286TEB2</accession>
<evidence type="ECO:0000313" key="1">
    <source>
        <dbReference type="EMBL" id="BBA48275.1"/>
    </source>
</evidence>
<organism evidence="1 2">
    <name type="scientific">Bifidobacterium bifidum LMG 13195</name>
    <dbReference type="NCBI Taxonomy" id="1207542"/>
    <lineage>
        <taxon>Bacteria</taxon>
        <taxon>Bacillati</taxon>
        <taxon>Actinomycetota</taxon>
        <taxon>Actinomycetes</taxon>
        <taxon>Bifidobacteriales</taxon>
        <taxon>Bifidobacteriaceae</taxon>
        <taxon>Bifidobacterium</taxon>
    </lineage>
</organism>
<dbReference type="AlphaFoldDB" id="A0A286TEB2"/>
<sequence>MAGLESVMRRGAHRNLVIAIRPCSAGVSSLARNRSRYGAQY</sequence>
<dbReference type="Proteomes" id="UP000262177">
    <property type="component" value="Chromosome"/>
</dbReference>
<gene>
    <name evidence="1" type="ORF">BBJK_01857</name>
</gene>
<reference evidence="1 2" key="1">
    <citation type="journal article" date="2017" name="Biosci. Biotechnol. Biochem.">
        <title>Identification and characterization of a sulfoglycosidase from Bifidobacterium bifidum implicated in mucin glycan utilization.</title>
        <authorList>
            <person name="Katoh T."/>
            <person name="Maeshibu T."/>
            <person name="Kikkawa K."/>
            <person name="Gotoh A."/>
            <person name="Tomabechi Y."/>
            <person name="Nakamura M."/>
            <person name="Liao W.-H."/>
            <person name="Yamaguchi M."/>
            <person name="Ashida H."/>
            <person name="Yamamoto K."/>
            <person name="Katayama T."/>
        </authorList>
    </citation>
    <scope>NUCLEOTIDE SEQUENCE [LARGE SCALE GENOMIC DNA]</scope>
    <source>
        <strain evidence="1 2">JCM 7004</strain>
    </source>
</reference>
<evidence type="ECO:0000313" key="2">
    <source>
        <dbReference type="Proteomes" id="UP000262177"/>
    </source>
</evidence>